<comment type="caution">
    <text evidence="2">The sequence shown here is derived from an EMBL/GenBank/DDBJ whole genome shotgun (WGS) entry which is preliminary data.</text>
</comment>
<reference evidence="2" key="1">
    <citation type="journal article" date="2021" name="Nat. Commun.">
        <title>Genetic determinants of endophytism in the Arabidopsis root mycobiome.</title>
        <authorList>
            <person name="Mesny F."/>
            <person name="Miyauchi S."/>
            <person name="Thiergart T."/>
            <person name="Pickel B."/>
            <person name="Atanasova L."/>
            <person name="Karlsson M."/>
            <person name="Huettel B."/>
            <person name="Barry K.W."/>
            <person name="Haridas S."/>
            <person name="Chen C."/>
            <person name="Bauer D."/>
            <person name="Andreopoulos W."/>
            <person name="Pangilinan J."/>
            <person name="LaButti K."/>
            <person name="Riley R."/>
            <person name="Lipzen A."/>
            <person name="Clum A."/>
            <person name="Drula E."/>
            <person name="Henrissat B."/>
            <person name="Kohler A."/>
            <person name="Grigoriev I.V."/>
            <person name="Martin F.M."/>
            <person name="Hacquard S."/>
        </authorList>
    </citation>
    <scope>NUCLEOTIDE SEQUENCE</scope>
    <source>
        <strain evidence="2">MPI-SDFR-AT-0073</strain>
    </source>
</reference>
<keyword evidence="3" id="KW-1185">Reference proteome</keyword>
<protein>
    <recommendedName>
        <fullName evidence="4">EF-hand domain-containing protein</fullName>
    </recommendedName>
</protein>
<proteinExistence type="predicted"/>
<organism evidence="2 3">
    <name type="scientific">Truncatella angustata</name>
    <dbReference type="NCBI Taxonomy" id="152316"/>
    <lineage>
        <taxon>Eukaryota</taxon>
        <taxon>Fungi</taxon>
        <taxon>Dikarya</taxon>
        <taxon>Ascomycota</taxon>
        <taxon>Pezizomycotina</taxon>
        <taxon>Sordariomycetes</taxon>
        <taxon>Xylariomycetidae</taxon>
        <taxon>Amphisphaeriales</taxon>
        <taxon>Sporocadaceae</taxon>
        <taxon>Truncatella</taxon>
    </lineage>
</organism>
<sequence>MANAEDTQFLLSDTMVHLTECAETSHLSPDQLRQQRLKYFCCADTVAISYPQRRWIHKAYTSLRSVPQMKPIVYQLRRRAANWWRLSSGIFVSKYQESTTKPQSHDSSKTIMSDTTTSTPLMCTFRHAHSPLEWTFGGFQVTELDVNNDGVVQMDELLAYYENIPLSSSQSTKKDITPSKALGPENQMRSETT</sequence>
<dbReference type="InterPro" id="IPR018247">
    <property type="entry name" value="EF_Hand_1_Ca_BS"/>
</dbReference>
<dbReference type="EMBL" id="JAGPXC010000001">
    <property type="protein sequence ID" value="KAH6660846.1"/>
    <property type="molecule type" value="Genomic_DNA"/>
</dbReference>
<accession>A0A9P8UZI3</accession>
<dbReference type="GeneID" id="70128204"/>
<evidence type="ECO:0000313" key="3">
    <source>
        <dbReference type="Proteomes" id="UP000758603"/>
    </source>
</evidence>
<evidence type="ECO:0008006" key="4">
    <source>
        <dbReference type="Google" id="ProtNLM"/>
    </source>
</evidence>
<dbReference type="Proteomes" id="UP000758603">
    <property type="component" value="Unassembled WGS sequence"/>
</dbReference>
<gene>
    <name evidence="2" type="ORF">BKA67DRAFT_530930</name>
</gene>
<dbReference type="PROSITE" id="PS00018">
    <property type="entry name" value="EF_HAND_1"/>
    <property type="match status" value="1"/>
</dbReference>
<evidence type="ECO:0000256" key="1">
    <source>
        <dbReference type="SAM" id="MobiDB-lite"/>
    </source>
</evidence>
<name>A0A9P8UZI3_9PEZI</name>
<dbReference type="AlphaFoldDB" id="A0A9P8UZI3"/>
<feature type="region of interest" description="Disordered" evidence="1">
    <location>
        <begin position="169"/>
        <end position="193"/>
    </location>
</feature>
<evidence type="ECO:0000313" key="2">
    <source>
        <dbReference type="EMBL" id="KAH6660846.1"/>
    </source>
</evidence>
<dbReference type="RefSeq" id="XP_045964977.1">
    <property type="nucleotide sequence ID" value="XM_046099312.1"/>
</dbReference>